<dbReference type="GO" id="GO:0009103">
    <property type="term" value="P:lipopolysaccharide biosynthetic process"/>
    <property type="evidence" value="ECO:0007669"/>
    <property type="project" value="UniProtKB-KW"/>
</dbReference>
<accession>A0A420W6E8</accession>
<dbReference type="GO" id="GO:0099621">
    <property type="term" value="F:undecaprenyl-phosphate 4-deoxy-4-formamido-L-arabinose transferase activity"/>
    <property type="evidence" value="ECO:0007669"/>
    <property type="project" value="TreeGrafter"/>
</dbReference>
<feature type="transmembrane region" description="Helical" evidence="8">
    <location>
        <begin position="273"/>
        <end position="298"/>
    </location>
</feature>
<dbReference type="RefSeq" id="WP_121170879.1">
    <property type="nucleotide sequence ID" value="NZ_RBIE01000002.1"/>
</dbReference>
<evidence type="ECO:0000256" key="8">
    <source>
        <dbReference type="SAM" id="Phobius"/>
    </source>
</evidence>
<comment type="caution">
    <text evidence="10">The sequence shown here is derived from an EMBL/GenBank/DDBJ whole genome shotgun (WGS) entry which is preliminary data.</text>
</comment>
<dbReference type="GO" id="GO:0005886">
    <property type="term" value="C:plasma membrane"/>
    <property type="evidence" value="ECO:0007669"/>
    <property type="project" value="TreeGrafter"/>
</dbReference>
<dbReference type="Proteomes" id="UP000280881">
    <property type="component" value="Unassembled WGS sequence"/>
</dbReference>
<feature type="transmembrane region" description="Helical" evidence="8">
    <location>
        <begin position="239"/>
        <end position="261"/>
    </location>
</feature>
<dbReference type="PANTHER" id="PTHR48090:SF3">
    <property type="entry name" value="UNDECAPRENYL-PHOSPHATE 4-DEOXY-4-FORMAMIDO-L-ARABINOSE TRANSFERASE"/>
    <property type="match status" value="1"/>
</dbReference>
<keyword evidence="4 8" id="KW-0812">Transmembrane</keyword>
<evidence type="ECO:0000256" key="7">
    <source>
        <dbReference type="ARBA" id="ARBA00023136"/>
    </source>
</evidence>
<keyword evidence="11" id="KW-1185">Reference proteome</keyword>
<keyword evidence="3 10" id="KW-0808">Transferase</keyword>
<dbReference type="InterPro" id="IPR001173">
    <property type="entry name" value="Glyco_trans_2-like"/>
</dbReference>
<keyword evidence="7 8" id="KW-0472">Membrane</keyword>
<dbReference type="CDD" id="cd04187">
    <property type="entry name" value="DPM1_like_bac"/>
    <property type="match status" value="1"/>
</dbReference>
<dbReference type="Gene3D" id="3.90.550.10">
    <property type="entry name" value="Spore Coat Polysaccharide Biosynthesis Protein SpsA, Chain A"/>
    <property type="match status" value="1"/>
</dbReference>
<name>A0A420W6E8_9BACT</name>
<gene>
    <name evidence="10" type="ORF">C7457_1104</name>
</gene>
<dbReference type="Pfam" id="PF00535">
    <property type="entry name" value="Glycos_transf_2"/>
    <property type="match status" value="1"/>
</dbReference>
<evidence type="ECO:0000256" key="1">
    <source>
        <dbReference type="ARBA" id="ARBA00022475"/>
    </source>
</evidence>
<evidence type="ECO:0000256" key="3">
    <source>
        <dbReference type="ARBA" id="ARBA00022679"/>
    </source>
</evidence>
<reference evidence="10 11" key="1">
    <citation type="submission" date="2018-10" db="EMBL/GenBank/DDBJ databases">
        <title>Genomic Encyclopedia of Type Strains, Phase IV (KMG-IV): sequencing the most valuable type-strain genomes for metagenomic binning, comparative biology and taxonomic classification.</title>
        <authorList>
            <person name="Goeker M."/>
        </authorList>
    </citation>
    <scope>NUCLEOTIDE SEQUENCE [LARGE SCALE GENOMIC DNA]</scope>
    <source>
        <strain evidence="10 11">DSM 15521</strain>
    </source>
</reference>
<keyword evidence="1" id="KW-1003">Cell membrane</keyword>
<dbReference type="PANTHER" id="PTHR48090">
    <property type="entry name" value="UNDECAPRENYL-PHOSPHATE 4-DEOXY-4-FORMAMIDO-L-ARABINOSE TRANSFERASE-RELATED"/>
    <property type="match status" value="1"/>
</dbReference>
<keyword evidence="6 8" id="KW-1133">Transmembrane helix</keyword>
<evidence type="ECO:0000259" key="9">
    <source>
        <dbReference type="Pfam" id="PF00535"/>
    </source>
</evidence>
<keyword evidence="5" id="KW-0448">Lipopolysaccharide biosynthesis</keyword>
<keyword evidence="2" id="KW-0328">Glycosyltransferase</keyword>
<dbReference type="EMBL" id="RBIE01000002">
    <property type="protein sequence ID" value="RKQ61663.1"/>
    <property type="molecule type" value="Genomic_DNA"/>
</dbReference>
<evidence type="ECO:0000256" key="2">
    <source>
        <dbReference type="ARBA" id="ARBA00022676"/>
    </source>
</evidence>
<dbReference type="InterPro" id="IPR029044">
    <property type="entry name" value="Nucleotide-diphossugar_trans"/>
</dbReference>
<sequence length="322" mass="37014">MEEIRKVSVVIPVYNEVENVPILYEKLKRVLEELPQDYEIIFVDDGSTDGTRDKLREIAKKDKKVKVIEFSRNFGQTAAMAAGMDYATGDVIVTMDGDLQNDPEDIPRLLEKIEEGYDVVSGWRKNRKDAAISRKLPSKIANWLIGKLTGVEIHDYGCTLKAYRSSVIKRVRLYGELHRFIPALASTVTSTDKIVEIPVKHHPRIYGKSKYGISRTFKVISDLFFIWFLKKFMQKPIHFFGFIGLVLFLAGFFPFVYLILLKLTGHSIGNRPLLIISVLFILAGIQMFTAGIISEVLMRIYYESQDKRPYVIRRLINVEEEQ</sequence>
<evidence type="ECO:0000256" key="4">
    <source>
        <dbReference type="ARBA" id="ARBA00022692"/>
    </source>
</evidence>
<proteinExistence type="predicted"/>
<evidence type="ECO:0000313" key="11">
    <source>
        <dbReference type="Proteomes" id="UP000280881"/>
    </source>
</evidence>
<evidence type="ECO:0000256" key="5">
    <source>
        <dbReference type="ARBA" id="ARBA00022985"/>
    </source>
</evidence>
<evidence type="ECO:0000313" key="10">
    <source>
        <dbReference type="EMBL" id="RKQ61663.1"/>
    </source>
</evidence>
<dbReference type="OrthoDB" id="9810303at2"/>
<protein>
    <submittedName>
        <fullName evidence="10">Glycosyltransferase involved in cell wall biosynthesis</fullName>
    </submittedName>
</protein>
<dbReference type="InterPro" id="IPR050256">
    <property type="entry name" value="Glycosyltransferase_2"/>
</dbReference>
<evidence type="ECO:0000256" key="6">
    <source>
        <dbReference type="ARBA" id="ARBA00022989"/>
    </source>
</evidence>
<feature type="domain" description="Glycosyltransferase 2-like" evidence="9">
    <location>
        <begin position="8"/>
        <end position="171"/>
    </location>
</feature>
<dbReference type="AlphaFoldDB" id="A0A420W6E8"/>
<organism evidence="10 11">
    <name type="scientific">Thermovibrio guaymasensis</name>
    <dbReference type="NCBI Taxonomy" id="240167"/>
    <lineage>
        <taxon>Bacteria</taxon>
        <taxon>Pseudomonadati</taxon>
        <taxon>Aquificota</taxon>
        <taxon>Aquificia</taxon>
        <taxon>Desulfurobacteriales</taxon>
        <taxon>Desulfurobacteriaceae</taxon>
        <taxon>Thermovibrio</taxon>
    </lineage>
</organism>
<dbReference type="SUPFAM" id="SSF53448">
    <property type="entry name" value="Nucleotide-diphospho-sugar transferases"/>
    <property type="match status" value="1"/>
</dbReference>
<dbReference type="FunFam" id="3.90.550.10:FF:000158">
    <property type="entry name" value="Glycosyl transferase family 2"/>
    <property type="match status" value="1"/>
</dbReference>